<dbReference type="InterPro" id="IPR019775">
    <property type="entry name" value="WD40_repeat_CS"/>
</dbReference>
<dbReference type="Gene3D" id="1.20.1280.50">
    <property type="match status" value="1"/>
</dbReference>
<sequence length="858" mass="95114">MTDQLDHDEHHIEPSLTTSRYSRLTLAPATRRTTVTTTTTTTVHFEPIILPSPALPRISYSGNPHASGSAWTEETHADEDSMALDENTDRFVWPSQSTLDGKRYPLAAQPVPASLRQFQLKLGALTGVLERDVITAMPNDSHLPSGQTTLATSQPHAESRSSGPPRKRMRGSYTPTRDEANEALRSSLYDSLPSPLISPKTEDQQPELTSAPAHAQRKLVSPSGAAPPGETTIQRQIVGDPLDLGDGRELAALLSLPQLVERFASYPSSLQSHILYSLLQRSPIPVIQSMHAITSFALKRDFLTDLPPELAVLILCHLDIKSLSKASRVSHRWRQLINGEGKIWQRRLQDDDLWVGGDSEANEAKSLELGERLSDQEKFYQLWINGEWDEHYDREAAAIPTAGKIEAVRRPVRARSADREDAREDRATAQEELRKDLLISKHGHPFKLVYQERVLRKRRWASVQPHRVVFPGESNAVVTCLQFDSDKIVSASDEHAINIFHTKTGALIKKLEGHGGGVWALEYVGNVLVSGSTDRTVRVWNLATGACTHVFHGHTSTVRCLQIVRPQNVNPDPQGEPVWEPPYPLIVTGSRDSYLRVWKLPPMDRHKASDPYVPMSPSDPDVTQDVTTNVHHLYLLAGHRNPVRALAAHGRTLISGSYDTTVRVWDLLTGSCLFTFEGHQSKVYSVVYDHARQQCASGSMDGTVRLWSTATGECVRVLEGHESLVGLLGLSCNFLVSAAADATLRVWDPISGECKKVLTAHQGAITCFQHDDFKVVSGSDGSLKLWDIRDGTFTRDLITNLTGVWQVGFFKQLCVIVVQREGQSEYNVLDFGDVSSKHLLQLQRDSLALRGSTSSDCS</sequence>
<dbReference type="FunCoup" id="G7DUC4">
    <property type="interactions" value="85"/>
</dbReference>
<feature type="compositionally biased region" description="Polar residues" evidence="4">
    <location>
        <begin position="142"/>
        <end position="162"/>
    </location>
</feature>
<dbReference type="GO" id="GO:0043130">
    <property type="term" value="F:ubiquitin binding"/>
    <property type="evidence" value="ECO:0007669"/>
    <property type="project" value="TreeGrafter"/>
</dbReference>
<dbReference type="InterPro" id="IPR036322">
    <property type="entry name" value="WD40_repeat_dom_sf"/>
</dbReference>
<evidence type="ECO:0000256" key="4">
    <source>
        <dbReference type="SAM" id="MobiDB-lite"/>
    </source>
</evidence>
<dbReference type="InParanoid" id="G7DUC4"/>
<feature type="repeat" description="WD" evidence="3">
    <location>
        <begin position="676"/>
        <end position="717"/>
    </location>
</feature>
<dbReference type="GO" id="GO:0005737">
    <property type="term" value="C:cytoplasm"/>
    <property type="evidence" value="ECO:0007669"/>
    <property type="project" value="TreeGrafter"/>
</dbReference>
<dbReference type="PROSITE" id="PS50082">
    <property type="entry name" value="WD_REPEATS_2"/>
    <property type="match status" value="6"/>
</dbReference>
<organism evidence="6 7">
    <name type="scientific">Mixia osmundae (strain CBS 9802 / IAM 14324 / JCM 22182 / KY 12970)</name>
    <dbReference type="NCBI Taxonomy" id="764103"/>
    <lineage>
        <taxon>Eukaryota</taxon>
        <taxon>Fungi</taxon>
        <taxon>Dikarya</taxon>
        <taxon>Basidiomycota</taxon>
        <taxon>Pucciniomycotina</taxon>
        <taxon>Mixiomycetes</taxon>
        <taxon>Mixiales</taxon>
        <taxon>Mixiaceae</taxon>
        <taxon>Mixia</taxon>
    </lineage>
</organism>
<dbReference type="PROSITE" id="PS50294">
    <property type="entry name" value="WD_REPEATS_REGION"/>
    <property type="match status" value="4"/>
</dbReference>
<dbReference type="OMA" id="WDIAKMK"/>
<feature type="repeat" description="WD" evidence="3">
    <location>
        <begin position="636"/>
        <end position="675"/>
    </location>
</feature>
<dbReference type="EMBL" id="BABT02000028">
    <property type="protein sequence ID" value="GAA94184.1"/>
    <property type="molecule type" value="Genomic_DNA"/>
</dbReference>
<dbReference type="Pfam" id="PF00400">
    <property type="entry name" value="WD40"/>
    <property type="match status" value="6"/>
</dbReference>
<gene>
    <name evidence="6" type="primary">Mo00832</name>
    <name evidence="6" type="ORF">E5Q_00832</name>
</gene>
<dbReference type="AlphaFoldDB" id="G7DUC4"/>
<dbReference type="GO" id="GO:0010992">
    <property type="term" value="P:ubiquitin recycling"/>
    <property type="evidence" value="ECO:0007669"/>
    <property type="project" value="TreeGrafter"/>
</dbReference>
<keyword evidence="1 3" id="KW-0853">WD repeat</keyword>
<dbReference type="PROSITE" id="PS00678">
    <property type="entry name" value="WD_REPEATS_1"/>
    <property type="match status" value="2"/>
</dbReference>
<reference evidence="6 7" key="1">
    <citation type="journal article" date="2011" name="J. Gen. Appl. Microbiol.">
        <title>Draft genome sequencing of the enigmatic basidiomycete Mixia osmundae.</title>
        <authorList>
            <person name="Nishida H."/>
            <person name="Nagatsuka Y."/>
            <person name="Sugiyama J."/>
        </authorList>
    </citation>
    <scope>NUCLEOTIDE SEQUENCE [LARGE SCALE GENOMIC DNA]</scope>
    <source>
        <strain evidence="7">CBS 9802 / IAM 14324 / JCM 22182 / KY 12970</strain>
    </source>
</reference>
<evidence type="ECO:0000259" key="5">
    <source>
        <dbReference type="PROSITE" id="PS50181"/>
    </source>
</evidence>
<feature type="repeat" description="WD" evidence="3">
    <location>
        <begin position="579"/>
        <end position="600"/>
    </location>
</feature>
<dbReference type="SUPFAM" id="SSF50978">
    <property type="entry name" value="WD40 repeat-like"/>
    <property type="match status" value="1"/>
</dbReference>
<dbReference type="PROSITE" id="PS50181">
    <property type="entry name" value="FBOX"/>
    <property type="match status" value="1"/>
</dbReference>
<feature type="region of interest" description="Disordered" evidence="4">
    <location>
        <begin position="190"/>
        <end position="231"/>
    </location>
</feature>
<keyword evidence="2" id="KW-0677">Repeat</keyword>
<feature type="domain" description="F-box" evidence="5">
    <location>
        <begin position="300"/>
        <end position="347"/>
    </location>
</feature>
<feature type="repeat" description="WD" evidence="3">
    <location>
        <begin position="758"/>
        <end position="796"/>
    </location>
</feature>
<dbReference type="CDD" id="cd00200">
    <property type="entry name" value="WD40"/>
    <property type="match status" value="1"/>
</dbReference>
<dbReference type="eggNOG" id="KOG0274">
    <property type="taxonomic scope" value="Eukaryota"/>
</dbReference>
<feature type="repeat" description="WD" evidence="3">
    <location>
        <begin position="511"/>
        <end position="550"/>
    </location>
</feature>
<evidence type="ECO:0000313" key="7">
    <source>
        <dbReference type="Proteomes" id="UP000009131"/>
    </source>
</evidence>
<evidence type="ECO:0000256" key="2">
    <source>
        <dbReference type="ARBA" id="ARBA00022737"/>
    </source>
</evidence>
<dbReference type="InterPro" id="IPR015943">
    <property type="entry name" value="WD40/YVTN_repeat-like_dom_sf"/>
</dbReference>
<dbReference type="SMART" id="SM00320">
    <property type="entry name" value="WD40"/>
    <property type="match status" value="7"/>
</dbReference>
<accession>G7DUC4</accession>
<proteinExistence type="predicted"/>
<keyword evidence="7" id="KW-1185">Reference proteome</keyword>
<dbReference type="Proteomes" id="UP000009131">
    <property type="component" value="Unassembled WGS sequence"/>
</dbReference>
<evidence type="ECO:0000313" key="6">
    <source>
        <dbReference type="EMBL" id="GAA94184.1"/>
    </source>
</evidence>
<dbReference type="OrthoDB" id="190105at2759"/>
<dbReference type="GO" id="GO:0043161">
    <property type="term" value="P:proteasome-mediated ubiquitin-dependent protein catabolic process"/>
    <property type="evidence" value="ECO:0007669"/>
    <property type="project" value="TreeGrafter"/>
</dbReference>
<evidence type="ECO:0000256" key="1">
    <source>
        <dbReference type="ARBA" id="ARBA00022574"/>
    </source>
</evidence>
<dbReference type="HOGENOM" id="CLU_000288_103_3_1"/>
<dbReference type="PRINTS" id="PR00320">
    <property type="entry name" value="GPROTEINBRPT"/>
</dbReference>
<protein>
    <recommendedName>
        <fullName evidence="5">F-box domain-containing protein</fullName>
    </recommendedName>
</protein>
<dbReference type="InterPro" id="IPR001810">
    <property type="entry name" value="F-box_dom"/>
</dbReference>
<dbReference type="RefSeq" id="XP_014569618.1">
    <property type="nucleotide sequence ID" value="XM_014714132.1"/>
</dbReference>
<dbReference type="Gene3D" id="2.130.10.10">
    <property type="entry name" value="YVTN repeat-like/Quinoprotein amine dehydrogenase"/>
    <property type="match status" value="1"/>
</dbReference>
<dbReference type="STRING" id="764103.G7DUC4"/>
<dbReference type="GO" id="GO:0005634">
    <property type="term" value="C:nucleus"/>
    <property type="evidence" value="ECO:0007669"/>
    <property type="project" value="TreeGrafter"/>
</dbReference>
<evidence type="ECO:0000256" key="3">
    <source>
        <dbReference type="PROSITE-ProRule" id="PRU00221"/>
    </source>
</evidence>
<feature type="repeat" description="WD" evidence="3">
    <location>
        <begin position="718"/>
        <end position="757"/>
    </location>
</feature>
<name>G7DUC4_MIXOS</name>
<dbReference type="SUPFAM" id="SSF81383">
    <property type="entry name" value="F-box domain"/>
    <property type="match status" value="1"/>
</dbReference>
<dbReference type="PANTHER" id="PTHR19849">
    <property type="entry name" value="PHOSPHOLIPASE A-2-ACTIVATING PROTEIN"/>
    <property type="match status" value="1"/>
</dbReference>
<dbReference type="SMART" id="SM00256">
    <property type="entry name" value="FBOX"/>
    <property type="match status" value="1"/>
</dbReference>
<dbReference type="InterPro" id="IPR036047">
    <property type="entry name" value="F-box-like_dom_sf"/>
</dbReference>
<feature type="region of interest" description="Disordered" evidence="4">
    <location>
        <begin position="137"/>
        <end position="178"/>
    </location>
</feature>
<dbReference type="Pfam" id="PF12937">
    <property type="entry name" value="F-box-like"/>
    <property type="match status" value="1"/>
</dbReference>
<dbReference type="InterPro" id="IPR001680">
    <property type="entry name" value="WD40_rpt"/>
</dbReference>
<dbReference type="InterPro" id="IPR020472">
    <property type="entry name" value="WD40_PAC1"/>
</dbReference>
<comment type="caution">
    <text evidence="6">The sequence shown here is derived from an EMBL/GenBank/DDBJ whole genome shotgun (WGS) entry which is preliminary data.</text>
</comment>
<reference evidence="6 7" key="2">
    <citation type="journal article" date="2012" name="Open Biol.">
        <title>Characteristics of nucleosomes and linker DNA regions on the genome of the basidiomycete Mixia osmundae revealed by mono- and dinucleosome mapping.</title>
        <authorList>
            <person name="Nishida H."/>
            <person name="Kondo S."/>
            <person name="Matsumoto T."/>
            <person name="Suzuki Y."/>
            <person name="Yoshikawa H."/>
            <person name="Taylor T.D."/>
            <person name="Sugiyama J."/>
        </authorList>
    </citation>
    <scope>NUCLEOTIDE SEQUENCE [LARGE SCALE GENOMIC DNA]</scope>
    <source>
        <strain evidence="7">CBS 9802 / IAM 14324 / JCM 22182 / KY 12970</strain>
    </source>
</reference>
<dbReference type="PANTHER" id="PTHR19849:SF1">
    <property type="entry name" value="F-BOX_WD REPEAT-CONTAINING PROTEIN 7"/>
    <property type="match status" value="1"/>
</dbReference>